<dbReference type="GO" id="GO:0031501">
    <property type="term" value="C:mannosyltransferase complex"/>
    <property type="evidence" value="ECO:0007669"/>
    <property type="project" value="TreeGrafter"/>
</dbReference>
<keyword evidence="2" id="KW-0732">Signal</keyword>
<feature type="signal peptide" evidence="2">
    <location>
        <begin position="1"/>
        <end position="18"/>
    </location>
</feature>
<organism evidence="3 4">
    <name type="scientific">Pleurostoma richardsiae</name>
    <dbReference type="NCBI Taxonomy" id="41990"/>
    <lineage>
        <taxon>Eukaryota</taxon>
        <taxon>Fungi</taxon>
        <taxon>Dikarya</taxon>
        <taxon>Ascomycota</taxon>
        <taxon>Pezizomycotina</taxon>
        <taxon>Sordariomycetes</taxon>
        <taxon>Sordariomycetidae</taxon>
        <taxon>Calosphaeriales</taxon>
        <taxon>Pleurostomataceae</taxon>
        <taxon>Pleurostoma</taxon>
    </lineage>
</organism>
<keyword evidence="1" id="KW-0812">Transmembrane</keyword>
<proteinExistence type="predicted"/>
<protein>
    <submittedName>
        <fullName evidence="3">Uncharacterized protein</fullName>
    </submittedName>
</protein>
<name>A0AA38VL91_9PEZI</name>
<keyword evidence="4" id="KW-1185">Reference proteome</keyword>
<keyword evidence="1" id="KW-1133">Transmembrane helix</keyword>
<dbReference type="EMBL" id="JANBVO010000029">
    <property type="protein sequence ID" value="KAJ9138633.1"/>
    <property type="molecule type" value="Genomic_DNA"/>
</dbReference>
<sequence>MVLKSLMCVLSAAAYATANVEKAIFLGPQTVNIPLQRPSLDDLHIDALTPSNLSLRTHVEAEFPRAGAEKGKATWLLLDGLTPGQRYEARVCWAATQPTAFTVETYELPTVWETPELMASLYEYSMSRQQTEDAPDEAQQPRIYRPSEAEGAAGERVSSVLFLQILAAADYFSANKTLMETVPPVYVDIILDPFFFNVLPQSLLPTVGYIVVIAVISLVLSQKVVAWIQGYIAYAQSEEQKEKKQQ</sequence>
<evidence type="ECO:0000313" key="3">
    <source>
        <dbReference type="EMBL" id="KAJ9138633.1"/>
    </source>
</evidence>
<dbReference type="GO" id="GO:0005789">
    <property type="term" value="C:endoplasmic reticulum membrane"/>
    <property type="evidence" value="ECO:0007669"/>
    <property type="project" value="TreeGrafter"/>
</dbReference>
<dbReference type="GO" id="GO:0000030">
    <property type="term" value="F:mannosyltransferase activity"/>
    <property type="evidence" value="ECO:0007669"/>
    <property type="project" value="TreeGrafter"/>
</dbReference>
<dbReference type="PANTHER" id="PTHR28022:SF1">
    <property type="entry name" value="GPI MANNOSYLTRANSFERASE 2 SUBUNIT PGA1"/>
    <property type="match status" value="1"/>
</dbReference>
<gene>
    <name evidence="3" type="ORF">NKR23_g8381</name>
</gene>
<dbReference type="PANTHER" id="PTHR28022">
    <property type="entry name" value="GPI MANNOSYLTRANSFERASE 2 SUBUNIT PGA1"/>
    <property type="match status" value="1"/>
</dbReference>
<comment type="caution">
    <text evidence="3">The sequence shown here is derived from an EMBL/GenBank/DDBJ whole genome shotgun (WGS) entry which is preliminary data.</text>
</comment>
<reference evidence="3" key="1">
    <citation type="submission" date="2022-07" db="EMBL/GenBank/DDBJ databases">
        <title>Fungi with potential for degradation of polypropylene.</title>
        <authorList>
            <person name="Gostincar C."/>
        </authorList>
    </citation>
    <scope>NUCLEOTIDE SEQUENCE</scope>
    <source>
        <strain evidence="3">EXF-13308</strain>
    </source>
</reference>
<feature type="transmembrane region" description="Helical" evidence="1">
    <location>
        <begin position="207"/>
        <end position="234"/>
    </location>
</feature>
<feature type="chain" id="PRO_5041318624" evidence="2">
    <location>
        <begin position="19"/>
        <end position="246"/>
    </location>
</feature>
<evidence type="ECO:0000256" key="1">
    <source>
        <dbReference type="SAM" id="Phobius"/>
    </source>
</evidence>
<dbReference type="GO" id="GO:0006506">
    <property type="term" value="P:GPI anchor biosynthetic process"/>
    <property type="evidence" value="ECO:0007669"/>
    <property type="project" value="TreeGrafter"/>
</dbReference>
<keyword evidence="1" id="KW-0472">Membrane</keyword>
<evidence type="ECO:0000256" key="2">
    <source>
        <dbReference type="SAM" id="SignalP"/>
    </source>
</evidence>
<accession>A0AA38VL91</accession>
<dbReference type="AlphaFoldDB" id="A0AA38VL91"/>
<dbReference type="InterPro" id="IPR019433">
    <property type="entry name" value="GPI_ManTrfase_II_coact_Pga1"/>
</dbReference>
<evidence type="ECO:0000313" key="4">
    <source>
        <dbReference type="Proteomes" id="UP001174694"/>
    </source>
</evidence>
<dbReference type="Proteomes" id="UP001174694">
    <property type="component" value="Unassembled WGS sequence"/>
</dbReference>